<proteinExistence type="predicted"/>
<dbReference type="GO" id="GO:0005886">
    <property type="term" value="C:plasma membrane"/>
    <property type="evidence" value="ECO:0007669"/>
    <property type="project" value="InterPro"/>
</dbReference>
<dbReference type="InterPro" id="IPR004329">
    <property type="entry name" value="CcmE"/>
</dbReference>
<dbReference type="OrthoDB" id="9794828at2"/>
<evidence type="ECO:0000256" key="3">
    <source>
        <dbReference type="ARBA" id="ARBA00022748"/>
    </source>
</evidence>
<evidence type="ECO:0000256" key="4">
    <source>
        <dbReference type="ARBA" id="ARBA00023136"/>
    </source>
</evidence>
<dbReference type="EMBL" id="ATHI01000029">
    <property type="protein sequence ID" value="EPR31466.1"/>
    <property type="molecule type" value="Genomic_DNA"/>
</dbReference>
<keyword evidence="3" id="KW-0201">Cytochrome c-type biogenesis</keyword>
<dbReference type="eggNOG" id="COG2332">
    <property type="taxonomic scope" value="Bacteria"/>
</dbReference>
<organism evidence="5 6">
    <name type="scientific">Alkalidesulfovibrio alkalitolerans DSM 16529</name>
    <dbReference type="NCBI Taxonomy" id="1121439"/>
    <lineage>
        <taxon>Bacteria</taxon>
        <taxon>Pseudomonadati</taxon>
        <taxon>Thermodesulfobacteriota</taxon>
        <taxon>Desulfovibrionia</taxon>
        <taxon>Desulfovibrionales</taxon>
        <taxon>Desulfovibrionaceae</taxon>
        <taxon>Alkalidesulfovibrio</taxon>
    </lineage>
</organism>
<dbReference type="InterPro" id="IPR012340">
    <property type="entry name" value="NA-bd_OB-fold"/>
</dbReference>
<evidence type="ECO:0000313" key="6">
    <source>
        <dbReference type="Proteomes" id="UP000014975"/>
    </source>
</evidence>
<sequence length="143" mass="15477">MAKRSSKSIYLVAAALFLTGFGWLLFSGLTGDSVYFVNVSEALAVEAKGELKQARLFGQVLPDDLSRKEGGLGAVFTLADKDDPAKTMRVDYTGVVPDTFTPGVEVIVEGRMGPEAFMATTLMTKCPSKYEKIREEEKASLKG</sequence>
<dbReference type="STRING" id="1121439.dsat_1055"/>
<dbReference type="GO" id="GO:0020037">
    <property type="term" value="F:heme binding"/>
    <property type="evidence" value="ECO:0007669"/>
    <property type="project" value="InterPro"/>
</dbReference>
<protein>
    <submittedName>
        <fullName evidence="5">CcmE/CycJ protein</fullName>
    </submittedName>
</protein>
<comment type="caution">
    <text evidence="5">The sequence shown here is derived from an EMBL/GenBank/DDBJ whole genome shotgun (WGS) entry which is preliminary data.</text>
</comment>
<dbReference type="Proteomes" id="UP000014975">
    <property type="component" value="Unassembled WGS sequence"/>
</dbReference>
<name>S7T4D8_9BACT</name>
<gene>
    <name evidence="5" type="ORF">dsat_1055</name>
</gene>
<evidence type="ECO:0000313" key="5">
    <source>
        <dbReference type="EMBL" id="EPR31466.1"/>
    </source>
</evidence>
<dbReference type="GO" id="GO:0017004">
    <property type="term" value="P:cytochrome complex assembly"/>
    <property type="evidence" value="ECO:0007669"/>
    <property type="project" value="UniProtKB-KW"/>
</dbReference>
<keyword evidence="4" id="KW-0472">Membrane</keyword>
<keyword evidence="6" id="KW-1185">Reference proteome</keyword>
<keyword evidence="2" id="KW-0479">Metal-binding</keyword>
<dbReference type="Gene3D" id="2.40.50.140">
    <property type="entry name" value="Nucleic acid-binding proteins"/>
    <property type="match status" value="1"/>
</dbReference>
<keyword evidence="2" id="KW-0349">Heme</keyword>
<dbReference type="SUPFAM" id="SSF82093">
    <property type="entry name" value="Heme chaperone CcmE"/>
    <property type="match status" value="1"/>
</dbReference>
<evidence type="ECO:0000256" key="1">
    <source>
        <dbReference type="ARBA" id="ARBA00004370"/>
    </source>
</evidence>
<dbReference type="Pfam" id="PF03100">
    <property type="entry name" value="CcmE"/>
    <property type="match status" value="1"/>
</dbReference>
<evidence type="ECO:0000256" key="2">
    <source>
        <dbReference type="ARBA" id="ARBA00022617"/>
    </source>
</evidence>
<reference evidence="5 6" key="1">
    <citation type="journal article" date="2013" name="Genome Announc.">
        <title>Draft genome sequences for three mercury-methylating, sulfate-reducing bacteria.</title>
        <authorList>
            <person name="Brown S.D."/>
            <person name="Hurt R.A.Jr."/>
            <person name="Gilmour C.C."/>
            <person name="Elias D.A."/>
        </authorList>
    </citation>
    <scope>NUCLEOTIDE SEQUENCE [LARGE SCALE GENOMIC DNA]</scope>
    <source>
        <strain evidence="5 6">DSM 16529</strain>
    </source>
</reference>
<dbReference type="GO" id="GO:0017003">
    <property type="term" value="P:protein-heme linkage"/>
    <property type="evidence" value="ECO:0007669"/>
    <property type="project" value="InterPro"/>
</dbReference>
<dbReference type="RefSeq" id="WP_020887752.1">
    <property type="nucleotide sequence ID" value="NZ_ATHI01000029.1"/>
</dbReference>
<dbReference type="AlphaFoldDB" id="S7T4D8"/>
<keyword evidence="2" id="KW-0408">Iron</keyword>
<dbReference type="PATRIC" id="fig|1121439.3.peg.2428"/>
<comment type="subcellular location">
    <subcellularLocation>
        <location evidence="1">Membrane</location>
    </subcellularLocation>
</comment>
<dbReference type="InterPro" id="IPR036127">
    <property type="entry name" value="CcmE-like_sf"/>
</dbReference>
<accession>S7T4D8</accession>